<keyword evidence="7 16" id="KW-0963">Cytoplasm</keyword>
<evidence type="ECO:0000256" key="1">
    <source>
        <dbReference type="ARBA" id="ARBA00001206"/>
    </source>
</evidence>
<proteinExistence type="inferred from homology"/>
<reference evidence="17" key="1">
    <citation type="submission" date="2020-10" db="EMBL/GenBank/DDBJ databases">
        <authorList>
            <person name="Gilroy R."/>
        </authorList>
    </citation>
    <scope>NUCLEOTIDE SEQUENCE</scope>
    <source>
        <strain evidence="17">6919</strain>
    </source>
</reference>
<evidence type="ECO:0000313" key="18">
    <source>
        <dbReference type="Proteomes" id="UP000823598"/>
    </source>
</evidence>
<comment type="pathway">
    <text evidence="4 16">Cofactor biosynthesis; coenzyme A biosynthesis; CoA from (R)-pantothenate: step 1/5.</text>
</comment>
<dbReference type="GO" id="GO:0004594">
    <property type="term" value="F:pantothenate kinase activity"/>
    <property type="evidence" value="ECO:0007669"/>
    <property type="project" value="UniProtKB-UniRule"/>
</dbReference>
<accession>A0A9D9IQ87</accession>
<evidence type="ECO:0000256" key="15">
    <source>
        <dbReference type="ARBA" id="ARBA00040883"/>
    </source>
</evidence>
<feature type="binding site" evidence="16">
    <location>
        <begin position="8"/>
        <end position="15"/>
    </location>
    <ligand>
        <name>ATP</name>
        <dbReference type="ChEBI" id="CHEBI:30616"/>
    </ligand>
</feature>
<keyword evidence="9 16" id="KW-0547">Nucleotide-binding</keyword>
<dbReference type="PANTHER" id="PTHR34265:SF1">
    <property type="entry name" value="TYPE III PANTOTHENATE KINASE"/>
    <property type="match status" value="1"/>
</dbReference>
<dbReference type="GO" id="GO:0005737">
    <property type="term" value="C:cytoplasm"/>
    <property type="evidence" value="ECO:0007669"/>
    <property type="project" value="UniProtKB-SubCell"/>
</dbReference>
<dbReference type="HAMAP" id="MF_01274">
    <property type="entry name" value="Pantothen_kinase_3"/>
    <property type="match status" value="1"/>
</dbReference>
<keyword evidence="13 16" id="KW-0173">Coenzyme A biosynthesis</keyword>
<evidence type="ECO:0000256" key="14">
    <source>
        <dbReference type="ARBA" id="ARBA00038036"/>
    </source>
</evidence>
<dbReference type="EMBL" id="JADIMC010000063">
    <property type="protein sequence ID" value="MBO8476430.1"/>
    <property type="molecule type" value="Genomic_DNA"/>
</dbReference>
<dbReference type="GO" id="GO:0015937">
    <property type="term" value="P:coenzyme A biosynthetic process"/>
    <property type="evidence" value="ECO:0007669"/>
    <property type="project" value="UniProtKB-UniRule"/>
</dbReference>
<feature type="binding site" evidence="16">
    <location>
        <begin position="95"/>
        <end position="98"/>
    </location>
    <ligand>
        <name>substrate</name>
    </ligand>
</feature>
<reference evidence="17" key="2">
    <citation type="journal article" date="2021" name="PeerJ">
        <title>Extensive microbial diversity within the chicken gut microbiome revealed by metagenomics and culture.</title>
        <authorList>
            <person name="Gilroy R."/>
            <person name="Ravi A."/>
            <person name="Getino M."/>
            <person name="Pursley I."/>
            <person name="Horton D.L."/>
            <person name="Alikhan N.F."/>
            <person name="Baker D."/>
            <person name="Gharbi K."/>
            <person name="Hall N."/>
            <person name="Watson M."/>
            <person name="Adriaenssens E.M."/>
            <person name="Foster-Nyarko E."/>
            <person name="Jarju S."/>
            <person name="Secka A."/>
            <person name="Antonio M."/>
            <person name="Oren A."/>
            <person name="Chaudhuri R.R."/>
            <person name="La Ragione R."/>
            <person name="Hildebrand F."/>
            <person name="Pallen M.J."/>
        </authorList>
    </citation>
    <scope>NUCLEOTIDE SEQUENCE</scope>
    <source>
        <strain evidence="17">6919</strain>
    </source>
</reference>
<evidence type="ECO:0000256" key="4">
    <source>
        <dbReference type="ARBA" id="ARBA00005225"/>
    </source>
</evidence>
<comment type="caution">
    <text evidence="17">The sequence shown here is derived from an EMBL/GenBank/DDBJ whole genome shotgun (WGS) entry which is preliminary data.</text>
</comment>
<evidence type="ECO:0000256" key="2">
    <source>
        <dbReference type="ARBA" id="ARBA00001958"/>
    </source>
</evidence>
<dbReference type="GO" id="GO:0005524">
    <property type="term" value="F:ATP binding"/>
    <property type="evidence" value="ECO:0007669"/>
    <property type="project" value="UniProtKB-UniRule"/>
</dbReference>
<evidence type="ECO:0000256" key="11">
    <source>
        <dbReference type="ARBA" id="ARBA00022840"/>
    </source>
</evidence>
<keyword evidence="16" id="KW-0479">Metal-binding</keyword>
<feature type="binding site" evidence="16">
    <location>
        <position position="173"/>
    </location>
    <ligand>
        <name>substrate</name>
    </ligand>
</feature>
<comment type="subcellular location">
    <subcellularLocation>
        <location evidence="3 16">Cytoplasm</location>
    </subcellularLocation>
</comment>
<comment type="function">
    <text evidence="16">Catalyzes the phosphorylation of pantothenate (Pan), the first step in CoA biosynthesis.</text>
</comment>
<dbReference type="InterPro" id="IPR004619">
    <property type="entry name" value="Type_III_PanK"/>
</dbReference>
<feature type="binding site" evidence="16">
    <location>
        <position position="118"/>
    </location>
    <ligand>
        <name>K(+)</name>
        <dbReference type="ChEBI" id="CHEBI:29103"/>
    </ligand>
</feature>
<gene>
    <name evidence="16" type="primary">coaX</name>
    <name evidence="17" type="ORF">IAB88_05500</name>
</gene>
<organism evidence="17 18">
    <name type="scientific">Candidatus Limisoma faecipullorum</name>
    <dbReference type="NCBI Taxonomy" id="2840854"/>
    <lineage>
        <taxon>Bacteria</taxon>
        <taxon>Pseudomonadati</taxon>
        <taxon>Bacteroidota</taxon>
        <taxon>Bacteroidia</taxon>
        <taxon>Bacteroidales</taxon>
        <taxon>Candidatus Limisoma</taxon>
    </lineage>
</organism>
<feature type="active site" description="Proton acceptor" evidence="16">
    <location>
        <position position="97"/>
    </location>
</feature>
<dbReference type="SUPFAM" id="SSF53067">
    <property type="entry name" value="Actin-like ATPase domain"/>
    <property type="match status" value="2"/>
</dbReference>
<evidence type="ECO:0000256" key="8">
    <source>
        <dbReference type="ARBA" id="ARBA00022679"/>
    </source>
</evidence>
<dbReference type="InterPro" id="IPR043129">
    <property type="entry name" value="ATPase_NBD"/>
</dbReference>
<name>A0A9D9IQ87_9BACT</name>
<dbReference type="Pfam" id="PF03309">
    <property type="entry name" value="Pan_kinase"/>
    <property type="match status" value="1"/>
</dbReference>
<dbReference type="EC" id="2.7.1.33" evidence="6 16"/>
<keyword evidence="10 16" id="KW-0418">Kinase</keyword>
<evidence type="ECO:0000256" key="16">
    <source>
        <dbReference type="HAMAP-Rule" id="MF_01274"/>
    </source>
</evidence>
<feature type="binding site" evidence="16">
    <location>
        <position position="121"/>
    </location>
    <ligand>
        <name>ATP</name>
        <dbReference type="ChEBI" id="CHEBI:30616"/>
    </ligand>
</feature>
<evidence type="ECO:0000256" key="10">
    <source>
        <dbReference type="ARBA" id="ARBA00022777"/>
    </source>
</evidence>
<keyword evidence="8 16" id="KW-0808">Transferase</keyword>
<dbReference type="Proteomes" id="UP000823598">
    <property type="component" value="Unassembled WGS sequence"/>
</dbReference>
<evidence type="ECO:0000313" key="17">
    <source>
        <dbReference type="EMBL" id="MBO8476430.1"/>
    </source>
</evidence>
<comment type="subunit">
    <text evidence="5 16">Homodimer.</text>
</comment>
<evidence type="ECO:0000256" key="7">
    <source>
        <dbReference type="ARBA" id="ARBA00022490"/>
    </source>
</evidence>
<comment type="cofactor">
    <cofactor evidence="16">
        <name>NH4(+)</name>
        <dbReference type="ChEBI" id="CHEBI:28938"/>
    </cofactor>
    <cofactor evidence="16">
        <name>K(+)</name>
        <dbReference type="ChEBI" id="CHEBI:29103"/>
    </cofactor>
    <text evidence="16">A monovalent cation. Ammonium or potassium.</text>
</comment>
<dbReference type="NCBIfam" id="TIGR00671">
    <property type="entry name" value="baf"/>
    <property type="match status" value="1"/>
</dbReference>
<dbReference type="Gene3D" id="3.30.420.40">
    <property type="match status" value="2"/>
</dbReference>
<dbReference type="PANTHER" id="PTHR34265">
    <property type="entry name" value="TYPE III PANTOTHENATE KINASE"/>
    <property type="match status" value="1"/>
</dbReference>
<feature type="binding site" evidence="16">
    <location>
        <position position="88"/>
    </location>
    <ligand>
        <name>substrate</name>
    </ligand>
</feature>
<comment type="similarity">
    <text evidence="14 16">Belongs to the type III pantothenate kinase family.</text>
</comment>
<evidence type="ECO:0000256" key="3">
    <source>
        <dbReference type="ARBA" id="ARBA00004496"/>
    </source>
</evidence>
<comment type="cofactor">
    <cofactor evidence="2">
        <name>K(+)</name>
        <dbReference type="ChEBI" id="CHEBI:29103"/>
    </cofactor>
</comment>
<evidence type="ECO:0000256" key="5">
    <source>
        <dbReference type="ARBA" id="ARBA00011738"/>
    </source>
</evidence>
<protein>
    <recommendedName>
        <fullName evidence="15 16">Type III pantothenate kinase</fullName>
        <ecNumber evidence="6 16">2.7.1.33</ecNumber>
    </recommendedName>
    <alternativeName>
        <fullName evidence="16">PanK-III</fullName>
    </alternativeName>
    <alternativeName>
        <fullName evidence="16">Pantothenic acid kinase</fullName>
    </alternativeName>
</protein>
<keyword evidence="11 16" id="KW-0067">ATP-binding</keyword>
<evidence type="ECO:0000256" key="9">
    <source>
        <dbReference type="ARBA" id="ARBA00022741"/>
    </source>
</evidence>
<dbReference type="AlphaFoldDB" id="A0A9D9IQ87"/>
<dbReference type="GO" id="GO:0046872">
    <property type="term" value="F:metal ion binding"/>
    <property type="evidence" value="ECO:0007669"/>
    <property type="project" value="UniProtKB-KW"/>
</dbReference>
<evidence type="ECO:0000256" key="6">
    <source>
        <dbReference type="ARBA" id="ARBA00012102"/>
    </source>
</evidence>
<dbReference type="CDD" id="cd24015">
    <property type="entry name" value="ASKHA_NBD_PanK-III"/>
    <property type="match status" value="1"/>
</dbReference>
<evidence type="ECO:0000256" key="13">
    <source>
        <dbReference type="ARBA" id="ARBA00022993"/>
    </source>
</evidence>
<evidence type="ECO:0000256" key="12">
    <source>
        <dbReference type="ARBA" id="ARBA00022958"/>
    </source>
</evidence>
<keyword evidence="12 16" id="KW-0630">Potassium</keyword>
<sequence>MKLRLAIDQGNSSTKLSVFDDEKIVAAERHDILSVAALDDLTNRFNIASAIYSSVVGNNNEILNLLETKRIRHFIVDETLPLPITIDYATPHTLGHDRIAVAAGAAVCHPGENILIVDSGTAITYDLVTADNHFHGGNIAPGINTRFEALSHYCAQLPLVSAEGDIPLTGYDTPTAIRAGVILGVVAEVTYMAQRLSAIYGDSLIVMLTGGDSGIISGKLEISNRVEINNNLVTIGLNRILQYNEAI</sequence>
<comment type="catalytic activity">
    <reaction evidence="1 16">
        <text>(R)-pantothenate + ATP = (R)-4'-phosphopantothenate + ADP + H(+)</text>
        <dbReference type="Rhea" id="RHEA:16373"/>
        <dbReference type="ChEBI" id="CHEBI:10986"/>
        <dbReference type="ChEBI" id="CHEBI:15378"/>
        <dbReference type="ChEBI" id="CHEBI:29032"/>
        <dbReference type="ChEBI" id="CHEBI:30616"/>
        <dbReference type="ChEBI" id="CHEBI:456216"/>
        <dbReference type="EC" id="2.7.1.33"/>
    </reaction>
</comment>